<dbReference type="Gene3D" id="3.10.20.30">
    <property type="match status" value="1"/>
</dbReference>
<dbReference type="NCBIfam" id="TIGR01683">
    <property type="entry name" value="thiS"/>
    <property type="match status" value="1"/>
</dbReference>
<dbReference type="PANTHER" id="PTHR34472">
    <property type="entry name" value="SULFUR CARRIER PROTEIN THIS"/>
    <property type="match status" value="1"/>
</dbReference>
<accession>A0A0N7LRL4</accession>
<gene>
    <name evidence="1" type="ORF">SHM7688_00581</name>
</gene>
<dbReference type="CDD" id="cd00565">
    <property type="entry name" value="Ubl_ThiS"/>
    <property type="match status" value="1"/>
</dbReference>
<proteinExistence type="predicted"/>
<organism evidence="1 2">
    <name type="scientific">Shimia marina</name>
    <dbReference type="NCBI Taxonomy" id="321267"/>
    <lineage>
        <taxon>Bacteria</taxon>
        <taxon>Pseudomonadati</taxon>
        <taxon>Pseudomonadota</taxon>
        <taxon>Alphaproteobacteria</taxon>
        <taxon>Rhodobacterales</taxon>
        <taxon>Roseobacteraceae</taxon>
    </lineage>
</organism>
<dbReference type="InterPro" id="IPR010035">
    <property type="entry name" value="Thi_S"/>
</dbReference>
<sequence>MKIVLNGTPREVASATLAALLEECGFSGRVATSCNEVFVPATLRATTPVTEGDRIEVVAPMQGG</sequence>
<reference evidence="1 2" key="1">
    <citation type="submission" date="2015-09" db="EMBL/GenBank/DDBJ databases">
        <authorList>
            <consortium name="Swine Surveillance"/>
        </authorList>
    </citation>
    <scope>NUCLEOTIDE SEQUENCE [LARGE SCALE GENOMIC DNA]</scope>
    <source>
        <strain evidence="1 2">CECT 7688</strain>
    </source>
</reference>
<dbReference type="AlphaFoldDB" id="A0A0N7LRL4"/>
<dbReference type="SUPFAM" id="SSF54285">
    <property type="entry name" value="MoaD/ThiS"/>
    <property type="match status" value="1"/>
</dbReference>
<dbReference type="OrthoDB" id="197113at2"/>
<keyword evidence="2" id="KW-1185">Reference proteome</keyword>
<dbReference type="InterPro" id="IPR012675">
    <property type="entry name" value="Beta-grasp_dom_sf"/>
</dbReference>
<evidence type="ECO:0000313" key="1">
    <source>
        <dbReference type="EMBL" id="CUH51148.1"/>
    </source>
</evidence>
<dbReference type="Proteomes" id="UP000054823">
    <property type="component" value="Unassembled WGS sequence"/>
</dbReference>
<protein>
    <submittedName>
        <fullName evidence="1">Sulfur carrier protein ThiS</fullName>
    </submittedName>
</protein>
<name>A0A0N7LRL4_9RHOB</name>
<dbReference type="PANTHER" id="PTHR34472:SF1">
    <property type="entry name" value="SULFUR CARRIER PROTEIN THIS"/>
    <property type="match status" value="1"/>
</dbReference>
<dbReference type="RefSeq" id="WP_058238500.1">
    <property type="nucleotide sequence ID" value="NZ_CYPW01000006.1"/>
</dbReference>
<dbReference type="EMBL" id="CYPW01000006">
    <property type="protein sequence ID" value="CUH51148.1"/>
    <property type="molecule type" value="Genomic_DNA"/>
</dbReference>
<evidence type="ECO:0000313" key="2">
    <source>
        <dbReference type="Proteomes" id="UP000054823"/>
    </source>
</evidence>
<dbReference type="STRING" id="321267.SHM7688_00581"/>
<dbReference type="InterPro" id="IPR016155">
    <property type="entry name" value="Mopterin_synth/thiamin_S_b"/>
</dbReference>
<dbReference type="InterPro" id="IPR003749">
    <property type="entry name" value="ThiS/MoaD-like"/>
</dbReference>
<dbReference type="Pfam" id="PF02597">
    <property type="entry name" value="ThiS"/>
    <property type="match status" value="1"/>
</dbReference>